<feature type="region of interest" description="Disordered" evidence="1">
    <location>
        <begin position="284"/>
        <end position="308"/>
    </location>
</feature>
<evidence type="ECO:0000256" key="1">
    <source>
        <dbReference type="SAM" id="MobiDB-lite"/>
    </source>
</evidence>
<gene>
    <name evidence="2" type="ORF">WCI35_029487</name>
</gene>
<name>A0ABD2DB35_DAUMA</name>
<feature type="compositionally biased region" description="Basic and acidic residues" evidence="1">
    <location>
        <begin position="160"/>
        <end position="169"/>
    </location>
</feature>
<protein>
    <submittedName>
        <fullName evidence="2">Transcriptional repressor scratch 2</fullName>
    </submittedName>
</protein>
<keyword evidence="3" id="KW-1185">Reference proteome</keyword>
<feature type="region of interest" description="Disordered" evidence="1">
    <location>
        <begin position="107"/>
        <end position="189"/>
    </location>
</feature>
<sequence>MPRSFLVKKIKGDGFQCSGVPAPTYHPLETAYVLPGARGPPGDNGYAPHCLPPSSYDADQKPGLELAPAEPAYPPAAPEEYSDPESPQSSLSARYFRGEAAVTDSYSMDAFFISDGRSRRRRGGGSGDAGGRGGRRECGSARGARGGAGGRRAPARVRRVRQDVRHVVEPEPPQADAPQPGQPAGAQVPDVRQGVRVHARARHARAHAQPAPQVRRVRQGLLAALAAAGPHALAHGREAVRLRALRQGLRRPLQPARAHADALGLQALPLPPVRQELRAQVLPPQALRGRLRQGRRAAPAASRRPGQL</sequence>
<dbReference type="Proteomes" id="UP001610411">
    <property type="component" value="Unassembled WGS sequence"/>
</dbReference>
<reference evidence="2 3" key="1">
    <citation type="journal article" date="2024" name="G3 (Bethesda)">
        <title>A hybrid genome assembly of the endangered aye-aye (Daubentonia madagascariensis).</title>
        <authorList>
            <person name="Versoza C.J."/>
            <person name="Pfeifer S.P."/>
        </authorList>
    </citation>
    <scope>NUCLEOTIDE SEQUENCE [LARGE SCALE GENOMIC DNA]</scope>
    <source>
        <strain evidence="2">6821</strain>
    </source>
</reference>
<organism evidence="2 3">
    <name type="scientific">Daubentonia madagascariensis</name>
    <name type="common">Aye-aye</name>
    <name type="synonym">Sciurus madagascariensis</name>
    <dbReference type="NCBI Taxonomy" id="31869"/>
    <lineage>
        <taxon>Eukaryota</taxon>
        <taxon>Metazoa</taxon>
        <taxon>Chordata</taxon>
        <taxon>Craniata</taxon>
        <taxon>Vertebrata</taxon>
        <taxon>Euteleostomi</taxon>
        <taxon>Mammalia</taxon>
        <taxon>Eutheria</taxon>
        <taxon>Euarchontoglires</taxon>
        <taxon>Primates</taxon>
        <taxon>Strepsirrhini</taxon>
        <taxon>Chiromyiformes</taxon>
        <taxon>Daubentoniidae</taxon>
        <taxon>Daubentonia</taxon>
    </lineage>
</organism>
<feature type="compositionally biased region" description="Low complexity" evidence="1">
    <location>
        <begin position="176"/>
        <end position="189"/>
    </location>
</feature>
<feature type="compositionally biased region" description="Low complexity" evidence="1">
    <location>
        <begin position="296"/>
        <end position="308"/>
    </location>
</feature>
<evidence type="ECO:0000313" key="3">
    <source>
        <dbReference type="Proteomes" id="UP001610411"/>
    </source>
</evidence>
<proteinExistence type="predicted"/>
<dbReference type="EMBL" id="JBFSEQ010000012">
    <property type="protein sequence ID" value="KAL2763900.1"/>
    <property type="molecule type" value="Genomic_DNA"/>
</dbReference>
<comment type="caution">
    <text evidence="2">The sequence shown here is derived from an EMBL/GenBank/DDBJ whole genome shotgun (WGS) entry which is preliminary data.</text>
</comment>
<accession>A0ABD2DB35</accession>
<feature type="non-terminal residue" evidence="2">
    <location>
        <position position="308"/>
    </location>
</feature>
<evidence type="ECO:0000313" key="2">
    <source>
        <dbReference type="EMBL" id="KAL2763900.1"/>
    </source>
</evidence>
<feature type="region of interest" description="Disordered" evidence="1">
    <location>
        <begin position="36"/>
        <end position="93"/>
    </location>
</feature>
<dbReference type="AlphaFoldDB" id="A0ABD2DB35"/>